<evidence type="ECO:0000256" key="1">
    <source>
        <dbReference type="SAM" id="MobiDB-lite"/>
    </source>
</evidence>
<dbReference type="Pfam" id="PF07277">
    <property type="entry name" value="SapC"/>
    <property type="match status" value="1"/>
</dbReference>
<proteinExistence type="predicted"/>
<evidence type="ECO:0000313" key="2">
    <source>
        <dbReference type="EMBL" id="NMM43959.1"/>
    </source>
</evidence>
<evidence type="ECO:0000313" key="3">
    <source>
        <dbReference type="Proteomes" id="UP000539372"/>
    </source>
</evidence>
<gene>
    <name evidence="2" type="ORF">HH303_05695</name>
</gene>
<protein>
    <submittedName>
        <fullName evidence="2">SapC family protein</fullName>
    </submittedName>
</protein>
<dbReference type="AlphaFoldDB" id="A0A7Y0HG40"/>
<accession>A0A7Y0HG40</accession>
<feature type="compositionally biased region" description="Basic and acidic residues" evidence="1">
    <location>
        <begin position="1"/>
        <end position="10"/>
    </location>
</feature>
<reference evidence="2 3" key="1">
    <citation type="submission" date="2020-04" db="EMBL/GenBank/DDBJ databases">
        <title>Rhodospirillaceae bacterium KN72 isolated from deep sea.</title>
        <authorList>
            <person name="Zhang D.-C."/>
        </authorList>
    </citation>
    <scope>NUCLEOTIDE SEQUENCE [LARGE SCALE GENOMIC DNA]</scope>
    <source>
        <strain evidence="2 3">KN72</strain>
    </source>
</reference>
<keyword evidence="3" id="KW-1185">Reference proteome</keyword>
<sequence length="294" mass="31924">MDRSQTKVRDNAGGSGTVTEASGVREAEKRPADAKSGGAAGLAKRAEPLDPKRHASLRILQGRDFSYAAGMHTVPLSVVEFMPSARHYPIIFAGSREIQPVAMVGLRPGENLFVAEDGGWKEGCYIPAILRRAPFVLLQDSKKGQDGVMLCLDVESPLISKTEGSPLFQDGKPTPLIAKMGSFAAAYSKEQARTRAFVNACIERDLLAERQMEITLANGQKLLFAGFKVIDEEKLRKLPDSDALLFYRRGWLALADAHFLSLGNMGRLHHRANFRAKSIADNGALDFTGLGGKA</sequence>
<dbReference type="Proteomes" id="UP000539372">
    <property type="component" value="Unassembled WGS sequence"/>
</dbReference>
<feature type="region of interest" description="Disordered" evidence="1">
    <location>
        <begin position="1"/>
        <end position="47"/>
    </location>
</feature>
<name>A0A7Y0HG40_9PROT</name>
<comment type="caution">
    <text evidence="2">The sequence shown here is derived from an EMBL/GenBank/DDBJ whole genome shotgun (WGS) entry which is preliminary data.</text>
</comment>
<organism evidence="2 3">
    <name type="scientific">Pacificispira spongiicola</name>
    <dbReference type="NCBI Taxonomy" id="2729598"/>
    <lineage>
        <taxon>Bacteria</taxon>
        <taxon>Pseudomonadati</taxon>
        <taxon>Pseudomonadota</taxon>
        <taxon>Alphaproteobacteria</taxon>
        <taxon>Rhodospirillales</taxon>
        <taxon>Rhodospirillaceae</taxon>
        <taxon>Pacificispira</taxon>
    </lineage>
</organism>
<dbReference type="EMBL" id="JABBNT010000002">
    <property type="protein sequence ID" value="NMM43959.1"/>
    <property type="molecule type" value="Genomic_DNA"/>
</dbReference>
<dbReference type="RefSeq" id="WP_169624276.1">
    <property type="nucleotide sequence ID" value="NZ_JABBNT010000002.1"/>
</dbReference>
<feature type="compositionally biased region" description="Basic and acidic residues" evidence="1">
    <location>
        <begin position="23"/>
        <end position="33"/>
    </location>
</feature>
<dbReference type="InterPro" id="IPR010836">
    <property type="entry name" value="SapC"/>
</dbReference>